<feature type="compositionally biased region" description="Basic and acidic residues" evidence="1">
    <location>
        <begin position="13"/>
        <end position="22"/>
    </location>
</feature>
<name>A0ABR2JCD4_9EUKA</name>
<dbReference type="Proteomes" id="UP001470230">
    <property type="component" value="Unassembled WGS sequence"/>
</dbReference>
<comment type="caution">
    <text evidence="2">The sequence shown here is derived from an EMBL/GenBank/DDBJ whole genome shotgun (WGS) entry which is preliminary data.</text>
</comment>
<gene>
    <name evidence="2" type="ORF">M9Y10_005687</name>
</gene>
<protein>
    <submittedName>
        <fullName evidence="2">Uncharacterized protein</fullName>
    </submittedName>
</protein>
<feature type="region of interest" description="Disordered" evidence="1">
    <location>
        <begin position="1"/>
        <end position="83"/>
    </location>
</feature>
<keyword evidence="3" id="KW-1185">Reference proteome</keyword>
<feature type="compositionally biased region" description="Polar residues" evidence="1">
    <location>
        <begin position="34"/>
        <end position="48"/>
    </location>
</feature>
<accession>A0ABR2JCD4</accession>
<evidence type="ECO:0000313" key="3">
    <source>
        <dbReference type="Proteomes" id="UP001470230"/>
    </source>
</evidence>
<reference evidence="2 3" key="1">
    <citation type="submission" date="2024-04" db="EMBL/GenBank/DDBJ databases">
        <title>Tritrichomonas musculus Genome.</title>
        <authorList>
            <person name="Alves-Ferreira E."/>
            <person name="Grigg M."/>
            <person name="Lorenzi H."/>
            <person name="Galac M."/>
        </authorList>
    </citation>
    <scope>NUCLEOTIDE SEQUENCE [LARGE SCALE GENOMIC DNA]</scope>
    <source>
        <strain evidence="2 3">EAF2021</strain>
    </source>
</reference>
<proteinExistence type="predicted"/>
<sequence>MSSRQIKFLRQQLEAKKPKKEENLDDVDPIDLPSNDTPDLSILLSENSGDIGETGQEAPPQIDSPPPPLPPPPAKKKQKKEKRSSFDEEVEFASLVSASKKAKSEKEASKDLFSMQKLNIIRELKSIVGSSKYEECLKLPKSSASIRFIGRLHKWPASIPQYFNLIQFSTNIDGSPNFKVELTEYGKEQSSIYTALSRINDAQGILELGASSHFSPPVLPFLCQSLLFQREFESATEVVLRGLYVLQQSLPSNFVPLNSKLLPSPGRKDLLDLIAFVARFAFRRCCFETSNNLWKFGISLTDDDPVNFLLLAAVPALYANDAKFINEMLNSPTKKWHDIPIKYLPDWCLVDAILKLPDDIESLSNEIARWPFIFTDLGLTCDIQVPPFLSSLGSAFRRRVEKYFEKPELDSMLETCALVAQDIDMSEEHAVIMSYWIGVTGDDVEIGDMVEEFVMPTG</sequence>
<evidence type="ECO:0000313" key="2">
    <source>
        <dbReference type="EMBL" id="KAK8875521.1"/>
    </source>
</evidence>
<organism evidence="2 3">
    <name type="scientific">Tritrichomonas musculus</name>
    <dbReference type="NCBI Taxonomy" id="1915356"/>
    <lineage>
        <taxon>Eukaryota</taxon>
        <taxon>Metamonada</taxon>
        <taxon>Parabasalia</taxon>
        <taxon>Tritrichomonadida</taxon>
        <taxon>Tritrichomonadidae</taxon>
        <taxon>Tritrichomonas</taxon>
    </lineage>
</organism>
<feature type="compositionally biased region" description="Pro residues" evidence="1">
    <location>
        <begin position="62"/>
        <end position="73"/>
    </location>
</feature>
<dbReference type="EMBL" id="JAPFFF010000012">
    <property type="protein sequence ID" value="KAK8875521.1"/>
    <property type="molecule type" value="Genomic_DNA"/>
</dbReference>
<evidence type="ECO:0000256" key="1">
    <source>
        <dbReference type="SAM" id="MobiDB-lite"/>
    </source>
</evidence>